<dbReference type="AlphaFoldDB" id="A0A432VPQ4"/>
<evidence type="ECO:0008006" key="5">
    <source>
        <dbReference type="Google" id="ProtNLM"/>
    </source>
</evidence>
<dbReference type="InterPro" id="IPR005625">
    <property type="entry name" value="PepSY-ass_TM"/>
</dbReference>
<keyword evidence="2" id="KW-1133">Transmembrane helix</keyword>
<feature type="compositionally biased region" description="Basic residues" evidence="1">
    <location>
        <begin position="9"/>
        <end position="29"/>
    </location>
</feature>
<dbReference type="Proteomes" id="UP000288212">
    <property type="component" value="Unassembled WGS sequence"/>
</dbReference>
<evidence type="ECO:0000256" key="2">
    <source>
        <dbReference type="SAM" id="Phobius"/>
    </source>
</evidence>
<feature type="transmembrane region" description="Helical" evidence="2">
    <location>
        <begin position="42"/>
        <end position="63"/>
    </location>
</feature>
<keyword evidence="2" id="KW-0472">Membrane</keyword>
<name>A0A432VPQ4_9GAMM</name>
<comment type="caution">
    <text evidence="3">The sequence shown here is derived from an EMBL/GenBank/DDBJ whole genome shotgun (WGS) entry which is preliminary data.</text>
</comment>
<dbReference type="Pfam" id="PF03929">
    <property type="entry name" value="PepSY_TM"/>
    <property type="match status" value="1"/>
</dbReference>
<dbReference type="PANTHER" id="PTHR34219">
    <property type="entry name" value="IRON-REGULATED INNER MEMBRANE PROTEIN-RELATED"/>
    <property type="match status" value="1"/>
</dbReference>
<sequence>MAEVEKQSRKTRRQHRQTGKRMERLHKRTGRKTSALIRLHRTLATILFLQVLIWAVTGFYFSWQGREALSATQYHQPIMAEPLAAQALEFPLDRTARLGEVYQVELRMVDGIPQFKVATGNVADGNAAEGIAHQDFNYVWFDALTGRPWFTSTVTAQRLAVNSYSGPGMFGGLEQINRSSELVNWRGRGFRAQFADGLNTRVYIDEASGEVLGHRNDPWVIADWMYRLHFMDYSGARNFNNLLISTLGLLCLWFVVSGVLLIVRIWQQGGFVARRRFPYNKRLFKNDTAASPSDAAKT</sequence>
<keyword evidence="2" id="KW-0812">Transmembrane</keyword>
<reference evidence="3 4" key="1">
    <citation type="journal article" date="2011" name="Front. Microbiol.">
        <title>Genomic signatures of strain selection and enhancement in Bacillus atrophaeus var. globigii, a historical biowarfare simulant.</title>
        <authorList>
            <person name="Gibbons H.S."/>
            <person name="Broomall S.M."/>
            <person name="McNew L.A."/>
            <person name="Daligault H."/>
            <person name="Chapman C."/>
            <person name="Bruce D."/>
            <person name="Karavis M."/>
            <person name="Krepps M."/>
            <person name="McGregor P.A."/>
            <person name="Hong C."/>
            <person name="Park K.H."/>
            <person name="Akmal A."/>
            <person name="Feldman A."/>
            <person name="Lin J.S."/>
            <person name="Chang W.E."/>
            <person name="Higgs B.W."/>
            <person name="Demirev P."/>
            <person name="Lindquist J."/>
            <person name="Liem A."/>
            <person name="Fochler E."/>
            <person name="Read T.D."/>
            <person name="Tapia R."/>
            <person name="Johnson S."/>
            <person name="Bishop-Lilly K.A."/>
            <person name="Detter C."/>
            <person name="Han C."/>
            <person name="Sozhamannan S."/>
            <person name="Rosenzweig C.N."/>
            <person name="Skowronski E.W."/>
        </authorList>
    </citation>
    <scope>NUCLEOTIDE SEQUENCE [LARGE SCALE GENOMIC DNA]</scope>
    <source>
        <strain evidence="3 4">AK5</strain>
    </source>
</reference>
<organism evidence="3 4">
    <name type="scientific">Aliidiomarina haloalkalitolerans</name>
    <dbReference type="NCBI Taxonomy" id="859059"/>
    <lineage>
        <taxon>Bacteria</taxon>
        <taxon>Pseudomonadati</taxon>
        <taxon>Pseudomonadota</taxon>
        <taxon>Gammaproteobacteria</taxon>
        <taxon>Alteromonadales</taxon>
        <taxon>Idiomarinaceae</taxon>
        <taxon>Aliidiomarina</taxon>
    </lineage>
</organism>
<feature type="region of interest" description="Disordered" evidence="1">
    <location>
        <begin position="1"/>
        <end position="29"/>
    </location>
</feature>
<accession>A0A432VPQ4</accession>
<gene>
    <name evidence="3" type="ORF">CWE06_12020</name>
</gene>
<evidence type="ECO:0000256" key="1">
    <source>
        <dbReference type="SAM" id="MobiDB-lite"/>
    </source>
</evidence>
<evidence type="ECO:0000313" key="4">
    <source>
        <dbReference type="Proteomes" id="UP000288212"/>
    </source>
</evidence>
<dbReference type="PANTHER" id="PTHR34219:SF3">
    <property type="entry name" value="BLL7967 PROTEIN"/>
    <property type="match status" value="1"/>
</dbReference>
<feature type="transmembrane region" description="Helical" evidence="2">
    <location>
        <begin position="242"/>
        <end position="266"/>
    </location>
</feature>
<dbReference type="OrthoDB" id="9806195at2"/>
<dbReference type="EMBL" id="PIPI01000012">
    <property type="protein sequence ID" value="RUO18094.1"/>
    <property type="molecule type" value="Genomic_DNA"/>
</dbReference>
<dbReference type="RefSeq" id="WP_126794623.1">
    <property type="nucleotide sequence ID" value="NZ_PIPI01000012.1"/>
</dbReference>
<evidence type="ECO:0000313" key="3">
    <source>
        <dbReference type="EMBL" id="RUO18094.1"/>
    </source>
</evidence>
<protein>
    <recommendedName>
        <fullName evidence="5">PepSY domain-containing protein</fullName>
    </recommendedName>
</protein>
<keyword evidence="4" id="KW-1185">Reference proteome</keyword>
<proteinExistence type="predicted"/>